<evidence type="ECO:0000256" key="1">
    <source>
        <dbReference type="ARBA" id="ARBA00022490"/>
    </source>
</evidence>
<evidence type="ECO:0000256" key="4">
    <source>
        <dbReference type="ARBA" id="ARBA00023186"/>
    </source>
</evidence>
<dbReference type="InterPro" id="IPR002676">
    <property type="entry name" value="RimM_N"/>
</dbReference>
<organism evidence="8 9">
    <name type="scientific">Bartonella apihabitans</name>
    <dbReference type="NCBI Taxonomy" id="2750929"/>
    <lineage>
        <taxon>Bacteria</taxon>
        <taxon>Pseudomonadati</taxon>
        <taxon>Pseudomonadota</taxon>
        <taxon>Alphaproteobacteria</taxon>
        <taxon>Hyphomicrobiales</taxon>
        <taxon>Bartonellaceae</taxon>
        <taxon>Bartonella</taxon>
    </lineage>
</organism>
<evidence type="ECO:0000256" key="2">
    <source>
        <dbReference type="ARBA" id="ARBA00022517"/>
    </source>
</evidence>
<dbReference type="Gene3D" id="2.40.30.60">
    <property type="entry name" value="RimM"/>
    <property type="match status" value="1"/>
</dbReference>
<dbReference type="EMBL" id="CP015820">
    <property type="protein sequence ID" value="AQT43629.1"/>
    <property type="molecule type" value="Genomic_DNA"/>
</dbReference>
<dbReference type="GO" id="GO:0042274">
    <property type="term" value="P:ribosomal small subunit biogenesis"/>
    <property type="evidence" value="ECO:0007669"/>
    <property type="project" value="UniProtKB-UniRule"/>
</dbReference>
<dbReference type="InterPro" id="IPR036976">
    <property type="entry name" value="RimM_N_sf"/>
</dbReference>
<dbReference type="Gene3D" id="2.30.30.240">
    <property type="entry name" value="PRC-barrel domain"/>
    <property type="match status" value="1"/>
</dbReference>
<dbReference type="Proteomes" id="UP000189660">
    <property type="component" value="Chromosome"/>
</dbReference>
<sequence>MGKSKDNFVRLATIAAAHGIKGDVKLVVFTADPLGLSSYGKLFDENGRSFKIDHIRKTGNAVIAHFSGIDDRSHAEALNGIALYVDRQQLPDDLEEDEFYQTDLIGLRVRDENNGHVIGKVNAVFDFGGGDILELKIEGEGLKLIPFSKAAVPEIDIGEGFISIDRVAAGLVDDDLDSGHEEEQ</sequence>
<keyword evidence="4 5" id="KW-0143">Chaperone</keyword>
<dbReference type="GO" id="GO:0043022">
    <property type="term" value="F:ribosome binding"/>
    <property type="evidence" value="ECO:0007669"/>
    <property type="project" value="InterPro"/>
</dbReference>
<dbReference type="SUPFAM" id="SSF50447">
    <property type="entry name" value="Translation proteins"/>
    <property type="match status" value="1"/>
</dbReference>
<keyword evidence="1 5" id="KW-0963">Cytoplasm</keyword>
<dbReference type="InterPro" id="IPR011961">
    <property type="entry name" value="RimM"/>
</dbReference>
<evidence type="ECO:0000313" key="8">
    <source>
        <dbReference type="EMBL" id="AQT43629.1"/>
    </source>
</evidence>
<dbReference type="GO" id="GO:0005737">
    <property type="term" value="C:cytoplasm"/>
    <property type="evidence" value="ECO:0007669"/>
    <property type="project" value="UniProtKB-SubCell"/>
</dbReference>
<protein>
    <recommendedName>
        <fullName evidence="5">Ribosome maturation factor RimM</fullName>
    </recommendedName>
</protein>
<dbReference type="SUPFAM" id="SSF50346">
    <property type="entry name" value="PRC-barrel domain"/>
    <property type="match status" value="1"/>
</dbReference>
<dbReference type="Pfam" id="PF01782">
    <property type="entry name" value="RimM"/>
    <property type="match status" value="1"/>
</dbReference>
<evidence type="ECO:0000313" key="9">
    <source>
        <dbReference type="Proteomes" id="UP000189660"/>
    </source>
</evidence>
<comment type="similarity">
    <text evidence="5">Belongs to the RimM family.</text>
</comment>
<comment type="subunit">
    <text evidence="5">Binds ribosomal protein uS19.</text>
</comment>
<feature type="domain" description="PRC-barrel" evidence="7">
    <location>
        <begin position="96"/>
        <end position="168"/>
    </location>
</feature>
<evidence type="ECO:0000256" key="3">
    <source>
        <dbReference type="ARBA" id="ARBA00022552"/>
    </source>
</evidence>
<dbReference type="Pfam" id="PF05239">
    <property type="entry name" value="PRC"/>
    <property type="match status" value="1"/>
</dbReference>
<accession>A0A1U9MDT2</accession>
<evidence type="ECO:0000256" key="5">
    <source>
        <dbReference type="HAMAP-Rule" id="MF_00014"/>
    </source>
</evidence>
<evidence type="ECO:0000259" key="6">
    <source>
        <dbReference type="Pfam" id="PF01782"/>
    </source>
</evidence>
<dbReference type="GO" id="GO:0006364">
    <property type="term" value="P:rRNA processing"/>
    <property type="evidence" value="ECO:0007669"/>
    <property type="project" value="UniProtKB-UniRule"/>
</dbReference>
<dbReference type="InterPro" id="IPR027275">
    <property type="entry name" value="PRC-brl_dom"/>
</dbReference>
<dbReference type="KEGG" id="bapa:BBC0178_022020"/>
<comment type="subcellular location">
    <subcellularLocation>
        <location evidence="5">Cytoplasm</location>
    </subcellularLocation>
</comment>
<comment type="function">
    <text evidence="5">An accessory protein needed during the final step in the assembly of 30S ribosomal subunit, possibly for assembly of the head region. Essential for efficient processing of 16S rRNA. May be needed both before and after RbfA during the maturation of 16S rRNA. It has affinity for free ribosomal 30S subunits but not for 70S ribosomes.</text>
</comment>
<dbReference type="AlphaFoldDB" id="A0A1U9MDT2"/>
<keyword evidence="2 5" id="KW-0690">Ribosome biogenesis</keyword>
<dbReference type="HAMAP" id="MF_00014">
    <property type="entry name" value="Ribosome_mat_RimM"/>
    <property type="match status" value="1"/>
</dbReference>
<dbReference type="OrthoDB" id="9788191at2"/>
<comment type="domain">
    <text evidence="5">The PRC barrel domain binds ribosomal protein uS19.</text>
</comment>
<dbReference type="PANTHER" id="PTHR33692:SF1">
    <property type="entry name" value="RIBOSOME MATURATION FACTOR RIMM"/>
    <property type="match status" value="1"/>
</dbReference>
<dbReference type="PANTHER" id="PTHR33692">
    <property type="entry name" value="RIBOSOME MATURATION FACTOR RIMM"/>
    <property type="match status" value="1"/>
</dbReference>
<gene>
    <name evidence="5" type="primary">rimM</name>
    <name evidence="8" type="ORF">BBC0178_022020</name>
</gene>
<dbReference type="RefSeq" id="WP_078040195.1">
    <property type="nucleotide sequence ID" value="NZ_CP015820.1"/>
</dbReference>
<keyword evidence="9" id="KW-1185">Reference proteome</keyword>
<proteinExistence type="inferred from homology"/>
<feature type="domain" description="RimM N-terminal" evidence="6">
    <location>
        <begin position="11"/>
        <end position="89"/>
    </location>
</feature>
<dbReference type="GO" id="GO:0005840">
    <property type="term" value="C:ribosome"/>
    <property type="evidence" value="ECO:0007669"/>
    <property type="project" value="InterPro"/>
</dbReference>
<evidence type="ECO:0000259" key="7">
    <source>
        <dbReference type="Pfam" id="PF05239"/>
    </source>
</evidence>
<dbReference type="NCBIfam" id="TIGR02273">
    <property type="entry name" value="16S_RimM"/>
    <property type="match status" value="1"/>
</dbReference>
<dbReference type="InterPro" id="IPR011033">
    <property type="entry name" value="PRC_barrel-like_sf"/>
</dbReference>
<dbReference type="InterPro" id="IPR009000">
    <property type="entry name" value="Transl_B-barrel_sf"/>
</dbReference>
<keyword evidence="3 5" id="KW-0698">rRNA processing</keyword>
<reference evidence="8 9" key="1">
    <citation type="submission" date="2016-11" db="EMBL/GenBank/DDBJ databases">
        <title>Comparative genomics of Bartonella apis.</title>
        <authorList>
            <person name="Engel P."/>
        </authorList>
    </citation>
    <scope>NUCLEOTIDE SEQUENCE [LARGE SCALE GENOMIC DNA]</scope>
    <source>
        <strain evidence="8 9">BBC0178</strain>
    </source>
</reference>
<name>A0A1U9MDT2_9HYPH</name>